<dbReference type="STRING" id="1219032.GCA_001515545_00928"/>
<protein>
    <submittedName>
        <fullName evidence="17">TonB-dependent receptor</fullName>
    </submittedName>
</protein>
<evidence type="ECO:0000256" key="1">
    <source>
        <dbReference type="ARBA" id="ARBA00004571"/>
    </source>
</evidence>
<dbReference type="RefSeq" id="WP_083520301.1">
    <property type="nucleotide sequence ID" value="NZ_DALZQJ010000035.1"/>
</dbReference>
<evidence type="ECO:0000256" key="12">
    <source>
        <dbReference type="PROSITE-ProRule" id="PRU01360"/>
    </source>
</evidence>
<dbReference type="CDD" id="cd01347">
    <property type="entry name" value="ligand_gated_channel"/>
    <property type="match status" value="1"/>
</dbReference>
<keyword evidence="5 12" id="KW-0812">Transmembrane</keyword>
<comment type="caution">
    <text evidence="17">The sequence shown here is derived from an EMBL/GenBank/DDBJ whole genome shotgun (WGS) entry which is preliminary data.</text>
</comment>
<evidence type="ECO:0000256" key="11">
    <source>
        <dbReference type="ARBA" id="ARBA00023237"/>
    </source>
</evidence>
<evidence type="ECO:0000256" key="13">
    <source>
        <dbReference type="RuleBase" id="RU003357"/>
    </source>
</evidence>
<keyword evidence="6 14" id="KW-0732">Signal</keyword>
<evidence type="ECO:0000256" key="6">
    <source>
        <dbReference type="ARBA" id="ARBA00022729"/>
    </source>
</evidence>
<dbReference type="SUPFAM" id="SSF56935">
    <property type="entry name" value="Porins"/>
    <property type="match status" value="1"/>
</dbReference>
<comment type="subcellular location">
    <subcellularLocation>
        <location evidence="1 12">Cell outer membrane</location>
        <topology evidence="1 12">Multi-pass membrane protein</topology>
    </subcellularLocation>
</comment>
<dbReference type="InterPro" id="IPR039426">
    <property type="entry name" value="TonB-dep_rcpt-like"/>
</dbReference>
<dbReference type="PROSITE" id="PS52016">
    <property type="entry name" value="TONB_DEPENDENT_REC_3"/>
    <property type="match status" value="1"/>
</dbReference>
<evidence type="ECO:0000256" key="2">
    <source>
        <dbReference type="ARBA" id="ARBA00009810"/>
    </source>
</evidence>
<dbReference type="InterPro" id="IPR000531">
    <property type="entry name" value="Beta-barrel_TonB"/>
</dbReference>
<keyword evidence="7" id="KW-0406">Ion transport</keyword>
<dbReference type="GeneID" id="80802491"/>
<dbReference type="AlphaFoldDB" id="A0A2A7UYE7"/>
<reference evidence="18" key="1">
    <citation type="submission" date="2017-09" db="EMBL/GenBank/DDBJ databases">
        <title>FDA dAtabase for Regulatory Grade micrObial Sequences (FDA-ARGOS): Supporting development and validation of Infectious Disease Dx tests.</title>
        <authorList>
            <person name="Minogue T."/>
            <person name="Wolcott M."/>
            <person name="Wasieloski L."/>
            <person name="Aguilar W."/>
            <person name="Moore D."/>
            <person name="Tallon L."/>
            <person name="Sadzewicz L."/>
            <person name="Ott S."/>
            <person name="Zhao X."/>
            <person name="Nagaraj S."/>
            <person name="Vavikolanu K."/>
            <person name="Aluvathingal J."/>
            <person name="Nadendla S."/>
            <person name="Sichtig H."/>
        </authorList>
    </citation>
    <scope>NUCLEOTIDE SEQUENCE [LARGE SCALE GENOMIC DNA]</scope>
    <source>
        <strain evidence="18">FDAARGOS_394</strain>
    </source>
</reference>
<evidence type="ECO:0000256" key="9">
    <source>
        <dbReference type="ARBA" id="ARBA00023136"/>
    </source>
</evidence>
<dbReference type="GO" id="GO:0009279">
    <property type="term" value="C:cell outer membrane"/>
    <property type="evidence" value="ECO:0007669"/>
    <property type="project" value="UniProtKB-SubCell"/>
</dbReference>
<dbReference type="PANTHER" id="PTHR30069">
    <property type="entry name" value="TONB-DEPENDENT OUTER MEMBRANE RECEPTOR"/>
    <property type="match status" value="1"/>
</dbReference>
<dbReference type="GO" id="GO:0015889">
    <property type="term" value="P:cobalamin transport"/>
    <property type="evidence" value="ECO:0007669"/>
    <property type="project" value="TreeGrafter"/>
</dbReference>
<feature type="chain" id="PRO_5012766636" evidence="14">
    <location>
        <begin position="23"/>
        <end position="624"/>
    </location>
</feature>
<organism evidence="17 18">
    <name type="scientific">Comamonas terrigena</name>
    <dbReference type="NCBI Taxonomy" id="32013"/>
    <lineage>
        <taxon>Bacteria</taxon>
        <taxon>Pseudomonadati</taxon>
        <taxon>Pseudomonadota</taxon>
        <taxon>Betaproteobacteria</taxon>
        <taxon>Burkholderiales</taxon>
        <taxon>Comamonadaceae</taxon>
        <taxon>Comamonas</taxon>
    </lineage>
</organism>
<keyword evidence="8 13" id="KW-0798">TonB box</keyword>
<comment type="similarity">
    <text evidence="2 12 13">Belongs to the TonB-dependent receptor family.</text>
</comment>
<dbReference type="InterPro" id="IPR012910">
    <property type="entry name" value="Plug_dom"/>
</dbReference>
<evidence type="ECO:0000259" key="16">
    <source>
        <dbReference type="Pfam" id="PF07715"/>
    </source>
</evidence>
<dbReference type="Pfam" id="PF00593">
    <property type="entry name" value="TonB_dep_Rec_b-barrel"/>
    <property type="match status" value="1"/>
</dbReference>
<dbReference type="InterPro" id="IPR037066">
    <property type="entry name" value="Plug_dom_sf"/>
</dbReference>
<keyword evidence="4 12" id="KW-1134">Transmembrane beta strand</keyword>
<name>A0A2A7UYE7_COMTR</name>
<dbReference type="OrthoDB" id="183532at2"/>
<evidence type="ECO:0000256" key="3">
    <source>
        <dbReference type="ARBA" id="ARBA00022448"/>
    </source>
</evidence>
<evidence type="ECO:0000259" key="15">
    <source>
        <dbReference type="Pfam" id="PF00593"/>
    </source>
</evidence>
<keyword evidence="10 17" id="KW-0675">Receptor</keyword>
<dbReference type="Gene3D" id="2.170.130.10">
    <property type="entry name" value="TonB-dependent receptor, plug domain"/>
    <property type="match status" value="1"/>
</dbReference>
<keyword evidence="9 12" id="KW-0472">Membrane</keyword>
<evidence type="ECO:0000313" key="17">
    <source>
        <dbReference type="EMBL" id="PEH90201.1"/>
    </source>
</evidence>
<evidence type="ECO:0000256" key="4">
    <source>
        <dbReference type="ARBA" id="ARBA00022452"/>
    </source>
</evidence>
<evidence type="ECO:0000256" key="5">
    <source>
        <dbReference type="ARBA" id="ARBA00022692"/>
    </source>
</evidence>
<evidence type="ECO:0000256" key="10">
    <source>
        <dbReference type="ARBA" id="ARBA00023170"/>
    </source>
</evidence>
<evidence type="ECO:0000313" key="18">
    <source>
        <dbReference type="Proteomes" id="UP000220246"/>
    </source>
</evidence>
<feature type="signal peptide" evidence="14">
    <location>
        <begin position="1"/>
        <end position="22"/>
    </location>
</feature>
<evidence type="ECO:0000256" key="7">
    <source>
        <dbReference type="ARBA" id="ARBA00023065"/>
    </source>
</evidence>
<dbReference type="EMBL" id="PDEA01000001">
    <property type="protein sequence ID" value="PEH90201.1"/>
    <property type="molecule type" value="Genomic_DNA"/>
</dbReference>
<dbReference type="Pfam" id="PF07715">
    <property type="entry name" value="Plug"/>
    <property type="match status" value="1"/>
</dbReference>
<keyword evidence="3 12" id="KW-0813">Transport</keyword>
<evidence type="ECO:0000256" key="8">
    <source>
        <dbReference type="ARBA" id="ARBA00023077"/>
    </source>
</evidence>
<dbReference type="Proteomes" id="UP000220246">
    <property type="component" value="Unassembled WGS sequence"/>
</dbReference>
<keyword evidence="11 12" id="KW-0998">Cell outer membrane</keyword>
<feature type="domain" description="TonB-dependent receptor plug" evidence="16">
    <location>
        <begin position="58"/>
        <end position="165"/>
    </location>
</feature>
<dbReference type="GO" id="GO:0006811">
    <property type="term" value="P:monoatomic ion transport"/>
    <property type="evidence" value="ECO:0007669"/>
    <property type="project" value="UniProtKB-KW"/>
</dbReference>
<dbReference type="Gene3D" id="2.40.170.20">
    <property type="entry name" value="TonB-dependent receptor, beta-barrel domain"/>
    <property type="match status" value="1"/>
</dbReference>
<evidence type="ECO:0000256" key="14">
    <source>
        <dbReference type="SAM" id="SignalP"/>
    </source>
</evidence>
<keyword evidence="18" id="KW-1185">Reference proteome</keyword>
<dbReference type="PANTHER" id="PTHR30069:SF53">
    <property type="entry name" value="COLICIN I RECEPTOR-RELATED"/>
    <property type="match status" value="1"/>
</dbReference>
<sequence>MFSNVLKAGAVAPALPWSAVSAAVLCAVAAAAQAQESPSARATLEETVVAATRSEQRLSDVIADMTVIDRDQLDQQAGRSLEDVMAKLPGVQITRNGGPGTETGLYLRGASKQHTAVYIDGIRVDVQNGSGGAQWESLPVDLIERIEVLRGPAGAVYGSDALAGVVQVFTKRGTAGVQPFVGVGAGEYGSRKAEAGISGAQGMVDYALGLSYAESHGFDSKNRGVHNEDRDGYTRKSANARVGLQLNADQRLELTALTSRTNAGYDASKSVKDDRGLRALDAYGLSWTAQWTERFRTRLSVSESTNRYETSGTSTYEAETRLRTMLLQNEWLLGPGTLSLALERREDTLENTGLKNTSHKDRDQTGVAIGYGAKFGAHSVQLNARSDEDSDFGRKNTGGIGYAWAFAPQWRATASTSTGFRVPSLYQRFSDYGDPALAPEESLNKEIGLRWADQGNHLGVTLYRNKLQNLVSYEKGLGSCGKTSCYVNVERAQLQGITLTGAYRTGRLKWYGSVDFQNPTNEATGKLLERRSRRFATLGVDAAVHGWTLGGEMQAASRRYNAKDEQVMSLGGYTLFNLSASTQVARDLTLTARIDNLMDRAYTLAQDYATPGRTFWVGLKWLPR</sequence>
<proteinExistence type="inferred from homology"/>
<accession>A0A2A7UYE7</accession>
<feature type="domain" description="TonB-dependent receptor-like beta-barrel" evidence="15">
    <location>
        <begin position="226"/>
        <end position="597"/>
    </location>
</feature>
<gene>
    <name evidence="17" type="ORF">CRM82_17845</name>
</gene>
<dbReference type="InterPro" id="IPR036942">
    <property type="entry name" value="Beta-barrel_TonB_sf"/>
</dbReference>